<reference evidence="2" key="1">
    <citation type="journal article" date="2016" name="Nature">
        <title>Genome evolution in the allotetraploid frog Xenopus laevis.</title>
        <authorList>
            <person name="Session A.M."/>
            <person name="Uno Y."/>
            <person name="Kwon T."/>
            <person name="Chapman J.A."/>
            <person name="Toyoda A."/>
            <person name="Takahashi S."/>
            <person name="Fukui A."/>
            <person name="Hikosaka A."/>
            <person name="Suzuki A."/>
            <person name="Kondo M."/>
            <person name="van Heeringen S.J."/>
            <person name="Quigley I."/>
            <person name="Heinz S."/>
            <person name="Ogino H."/>
            <person name="Ochi H."/>
            <person name="Hellsten U."/>
            <person name="Lyons J.B."/>
            <person name="Simakov O."/>
            <person name="Putnam N."/>
            <person name="Stites J."/>
            <person name="Kuroki Y."/>
            <person name="Tanaka T."/>
            <person name="Michiue T."/>
            <person name="Watanabe M."/>
            <person name="Bogdanovic O."/>
            <person name="Lister R."/>
            <person name="Georgiou G."/>
            <person name="Paranjpe S.S."/>
            <person name="van Kruijsbergen I."/>
            <person name="Shu S."/>
            <person name="Carlson J."/>
            <person name="Kinoshita T."/>
            <person name="Ohta Y."/>
            <person name="Mawaribuchi S."/>
            <person name="Jenkins J."/>
            <person name="Grimwood J."/>
            <person name="Schmutz J."/>
            <person name="Mitros T."/>
            <person name="Mozaffari S.V."/>
            <person name="Suzuki Y."/>
            <person name="Haramoto Y."/>
            <person name="Yamamoto T.S."/>
            <person name="Takagi C."/>
            <person name="Heald R."/>
            <person name="Miller K."/>
            <person name="Haudenschild C."/>
            <person name="Kitzman J."/>
            <person name="Nakayama T."/>
            <person name="Izutsu Y."/>
            <person name="Robert J."/>
            <person name="Fortriede J."/>
            <person name="Burns K."/>
            <person name="Lotay V."/>
            <person name="Karimi K."/>
            <person name="Yasuoka Y."/>
            <person name="Dichmann D.S."/>
            <person name="Flajnik M.F."/>
            <person name="Houston D.W."/>
            <person name="Shendure J."/>
            <person name="DuPasquier L."/>
            <person name="Vize P.D."/>
            <person name="Zorn A.M."/>
            <person name="Ito M."/>
            <person name="Marcotte E.M."/>
            <person name="Wallingford J.B."/>
            <person name="Ito Y."/>
            <person name="Asashima M."/>
            <person name="Ueno N."/>
            <person name="Matsuda Y."/>
            <person name="Veenstra G.J."/>
            <person name="Fujiyama A."/>
            <person name="Harland R.M."/>
            <person name="Taira M."/>
            <person name="Rokhsar D.S."/>
        </authorList>
    </citation>
    <scope>NUCLEOTIDE SEQUENCE [LARGE SCALE GENOMIC DNA]</scope>
    <source>
        <strain evidence="2">J</strain>
    </source>
</reference>
<name>A0A974CU95_XENLA</name>
<gene>
    <name evidence="1" type="ORF">XELAEV_18026390mg</name>
</gene>
<accession>A0A974CU95</accession>
<evidence type="ECO:0000313" key="2">
    <source>
        <dbReference type="Proteomes" id="UP000694892"/>
    </source>
</evidence>
<dbReference type="EMBL" id="CM004474">
    <property type="protein sequence ID" value="OCT79582.1"/>
    <property type="molecule type" value="Genomic_DNA"/>
</dbReference>
<organism evidence="1 2">
    <name type="scientific">Xenopus laevis</name>
    <name type="common">African clawed frog</name>
    <dbReference type="NCBI Taxonomy" id="8355"/>
    <lineage>
        <taxon>Eukaryota</taxon>
        <taxon>Metazoa</taxon>
        <taxon>Chordata</taxon>
        <taxon>Craniata</taxon>
        <taxon>Vertebrata</taxon>
        <taxon>Euteleostomi</taxon>
        <taxon>Amphibia</taxon>
        <taxon>Batrachia</taxon>
        <taxon>Anura</taxon>
        <taxon>Pipoidea</taxon>
        <taxon>Pipidae</taxon>
        <taxon>Xenopodinae</taxon>
        <taxon>Xenopus</taxon>
        <taxon>Xenopus</taxon>
    </lineage>
</organism>
<dbReference type="Proteomes" id="UP000694892">
    <property type="component" value="Chromosome 5L"/>
</dbReference>
<proteinExistence type="predicted"/>
<protein>
    <submittedName>
        <fullName evidence="1">Uncharacterized protein</fullName>
    </submittedName>
</protein>
<sequence length="85" mass="9658">MCVLLYLTRFAVVHSLIRGLITKIHVTLFKNLFRSVVSVTVRIPNFRVPVRSLPVLRNFHAGLSLLHGLPWRSRPQLEASSNHCG</sequence>
<dbReference type="AlphaFoldDB" id="A0A974CU95"/>
<evidence type="ECO:0000313" key="1">
    <source>
        <dbReference type="EMBL" id="OCT79582.1"/>
    </source>
</evidence>